<protein>
    <submittedName>
        <fullName evidence="5">Glucose-1-phosphate adenylyltransferase subunit GlgD</fullName>
        <ecNumber evidence="5">2.7.7.27</ecNumber>
    </submittedName>
</protein>
<keyword evidence="2" id="KW-0320">Glycogen biosynthesis</keyword>
<dbReference type="SUPFAM" id="SSF53448">
    <property type="entry name" value="Nucleotide-diphospho-sugar transferases"/>
    <property type="match status" value="1"/>
</dbReference>
<dbReference type="Pfam" id="PF00483">
    <property type="entry name" value="NTP_transferase"/>
    <property type="match status" value="1"/>
</dbReference>
<dbReference type="GO" id="GO:0008878">
    <property type="term" value="F:glucose-1-phosphate adenylyltransferase activity"/>
    <property type="evidence" value="ECO:0007669"/>
    <property type="project" value="UniProtKB-EC"/>
</dbReference>
<comment type="caution">
    <text evidence="5">The sequence shown here is derived from an EMBL/GenBank/DDBJ whole genome shotgun (WGS) entry which is preliminary data.</text>
</comment>
<dbReference type="RefSeq" id="WP_173747104.1">
    <property type="nucleotide sequence ID" value="NZ_JAAITA010000001.1"/>
</dbReference>
<dbReference type="Gene3D" id="3.90.550.10">
    <property type="entry name" value="Spore Coat Polysaccharide Biosynthesis Protein SpsA, Chain A"/>
    <property type="match status" value="1"/>
</dbReference>
<organism evidence="5 6">
    <name type="scientific">Blautia hansenii</name>
    <name type="common">Ruminococcus hansenii</name>
    <dbReference type="NCBI Taxonomy" id="1322"/>
    <lineage>
        <taxon>Bacteria</taxon>
        <taxon>Bacillati</taxon>
        <taxon>Bacillota</taxon>
        <taxon>Clostridia</taxon>
        <taxon>Lachnospirales</taxon>
        <taxon>Lachnospiraceae</taxon>
        <taxon>Blautia</taxon>
    </lineage>
</organism>
<gene>
    <name evidence="5" type="primary">glgD</name>
    <name evidence="5" type="ORF">G5A70_00145</name>
</gene>
<dbReference type="InterPro" id="IPR011832">
    <property type="entry name" value="GlgDAde_trans"/>
</dbReference>
<evidence type="ECO:0000313" key="6">
    <source>
        <dbReference type="Proteomes" id="UP000822142"/>
    </source>
</evidence>
<evidence type="ECO:0000256" key="1">
    <source>
        <dbReference type="ARBA" id="ARBA00010443"/>
    </source>
</evidence>
<dbReference type="InterPro" id="IPR029044">
    <property type="entry name" value="Nucleotide-diphossugar_trans"/>
</dbReference>
<comment type="similarity">
    <text evidence="1">Belongs to the bacterial/plant glucose-1-phosphate adenylyltransferase family.</text>
</comment>
<evidence type="ECO:0000259" key="3">
    <source>
        <dbReference type="Pfam" id="PF00483"/>
    </source>
</evidence>
<dbReference type="InterPro" id="IPR011831">
    <property type="entry name" value="ADP-Glc_PPase"/>
</dbReference>
<reference evidence="5 6" key="1">
    <citation type="journal article" date="2020" name="Cell Host Microbe">
        <title>Functional and Genomic Variation between Human-Derived Isolates of Lachnospiraceae Reveals Inter- and Intra-Species Diversity.</title>
        <authorList>
            <person name="Sorbara M.T."/>
            <person name="Littmann E.R."/>
            <person name="Fontana E."/>
            <person name="Moody T.U."/>
            <person name="Kohout C.E."/>
            <person name="Gjonbalaj M."/>
            <person name="Eaton V."/>
            <person name="Seok R."/>
            <person name="Leiner I.M."/>
            <person name="Pamer E.G."/>
        </authorList>
    </citation>
    <scope>NUCLEOTIDE SEQUENCE [LARGE SCALE GENOMIC DNA]</scope>
    <source>
        <strain evidence="5 6">MSK.15.26</strain>
    </source>
</reference>
<dbReference type="InterPro" id="IPR056818">
    <property type="entry name" value="GlmU/GlgC-like_hexapep"/>
</dbReference>
<dbReference type="InterPro" id="IPR011004">
    <property type="entry name" value="Trimer_LpxA-like_sf"/>
</dbReference>
<dbReference type="CDD" id="cd04651">
    <property type="entry name" value="LbH_G1P_AT_C"/>
    <property type="match status" value="1"/>
</dbReference>
<keyword evidence="6" id="KW-1185">Reference proteome</keyword>
<name>A0ABX2I6A4_BLAHA</name>
<dbReference type="Pfam" id="PF24894">
    <property type="entry name" value="Hexapep_GlmU"/>
    <property type="match status" value="1"/>
</dbReference>
<feature type="domain" description="Nucleotidyl transferase" evidence="3">
    <location>
        <begin position="33"/>
        <end position="242"/>
    </location>
</feature>
<evidence type="ECO:0000259" key="4">
    <source>
        <dbReference type="Pfam" id="PF24894"/>
    </source>
</evidence>
<dbReference type="CDD" id="cd02508">
    <property type="entry name" value="ADP_Glucose_PP"/>
    <property type="match status" value="1"/>
</dbReference>
<dbReference type="NCBIfam" id="TIGR02092">
    <property type="entry name" value="glgD"/>
    <property type="match status" value="1"/>
</dbReference>
<proteinExistence type="inferred from homology"/>
<dbReference type="EMBL" id="JAAITA010000001">
    <property type="protein sequence ID" value="NSJ84622.1"/>
    <property type="molecule type" value="Genomic_DNA"/>
</dbReference>
<dbReference type="EC" id="2.7.7.27" evidence="5"/>
<evidence type="ECO:0000256" key="2">
    <source>
        <dbReference type="ARBA" id="ARBA00023056"/>
    </source>
</evidence>
<dbReference type="Gene3D" id="2.160.10.10">
    <property type="entry name" value="Hexapeptide repeat proteins"/>
    <property type="match status" value="1"/>
</dbReference>
<evidence type="ECO:0000313" key="5">
    <source>
        <dbReference type="EMBL" id="NSJ84622.1"/>
    </source>
</evidence>
<dbReference type="PANTHER" id="PTHR43523:SF6">
    <property type="entry name" value="GLYCOGEN BIOSYNTHESIS PROTEIN GLGD"/>
    <property type="match status" value="1"/>
</dbReference>
<feature type="domain" description="Glucose-1-phosphate adenylyltransferase/Bifunctional protein GlmU-like C-terminal hexapeptide" evidence="4">
    <location>
        <begin position="297"/>
        <end position="365"/>
    </location>
</feature>
<dbReference type="InterPro" id="IPR005835">
    <property type="entry name" value="NTP_transferase_dom"/>
</dbReference>
<accession>A0ABX2I6A4</accession>
<dbReference type="SUPFAM" id="SSF51161">
    <property type="entry name" value="Trimeric LpxA-like enzymes"/>
    <property type="match status" value="1"/>
</dbReference>
<dbReference type="PANTHER" id="PTHR43523">
    <property type="entry name" value="GLUCOSE-1-PHOSPHATE ADENYLYLTRANSFERASE-RELATED"/>
    <property type="match status" value="1"/>
</dbReference>
<sequence>MVNSNADALGIIFPNSYDTLVPELVGKRLMASIPFAGRYRMVDFILSSMVNSGIGNISIAVRQNYLSLMDHLGSGREWDLTRKNGGLNIVPPFAENGVKLYTGRVEAIANLLDYLRRQKEKYVVMSDSNIAVNFDFKALMDEHADNHADITMVYAEEEIPQGFLKPRIATDGMYYTLNVDADGRVRKIHINSKEPGVQKLAMNIYIMEREFLVKLFEIAFARGYSYFERDILAQHLDKMHVQAYEFCGYKARICDMQSYFRENMKLLDEKNLDGLFAGDPIYTKIRDDNPTRYINGSKASNIMAADGCVIEGEVENSILFRGVRIGKGAVVKNCVLMQDTVVEDGVKAEYVISDKNVKLTAGKEVRGAETFPVYIAKHQVV</sequence>
<keyword evidence="5" id="KW-0808">Transferase</keyword>
<keyword evidence="5" id="KW-0548">Nucleotidyltransferase</keyword>
<dbReference type="Proteomes" id="UP000822142">
    <property type="component" value="Unassembled WGS sequence"/>
</dbReference>